<dbReference type="Proteomes" id="UP000196386">
    <property type="component" value="Unassembled WGS sequence"/>
</dbReference>
<feature type="transmembrane region" description="Helical" evidence="2">
    <location>
        <begin position="331"/>
        <end position="350"/>
    </location>
</feature>
<feature type="transmembrane region" description="Helical" evidence="2">
    <location>
        <begin position="560"/>
        <end position="584"/>
    </location>
</feature>
<dbReference type="AlphaFoldDB" id="A0A1Y4MY65"/>
<feature type="compositionally biased region" description="Acidic residues" evidence="1">
    <location>
        <begin position="295"/>
        <end position="312"/>
    </location>
</feature>
<dbReference type="InterPro" id="IPR023214">
    <property type="entry name" value="HAD_sf"/>
</dbReference>
<dbReference type="Gene3D" id="3.40.1110.10">
    <property type="entry name" value="Calcium-transporting ATPase, cytoplasmic domain N"/>
    <property type="match status" value="1"/>
</dbReference>
<feature type="transmembrane region" description="Helical" evidence="2">
    <location>
        <begin position="866"/>
        <end position="889"/>
    </location>
</feature>
<evidence type="ECO:0000256" key="2">
    <source>
        <dbReference type="SAM" id="Phobius"/>
    </source>
</evidence>
<keyword evidence="2" id="KW-0472">Membrane</keyword>
<dbReference type="SUPFAM" id="SSF81660">
    <property type="entry name" value="Metal cation-transporting ATPase, ATP-binding domain N"/>
    <property type="match status" value="1"/>
</dbReference>
<reference evidence="4" key="1">
    <citation type="submission" date="2017-04" db="EMBL/GenBank/DDBJ databases">
        <title>Function of individual gut microbiota members based on whole genome sequencing of pure cultures obtained from chicken caecum.</title>
        <authorList>
            <person name="Medvecky M."/>
            <person name="Cejkova D."/>
            <person name="Polansky O."/>
            <person name="Karasova D."/>
            <person name="Kubasova T."/>
            <person name="Cizek A."/>
            <person name="Rychlik I."/>
        </authorList>
    </citation>
    <scope>NUCLEOTIDE SEQUENCE [LARGE SCALE GENOMIC DNA]</scope>
    <source>
        <strain evidence="4">An175</strain>
    </source>
</reference>
<keyword evidence="2" id="KW-1133">Transmembrane helix</keyword>
<feature type="transmembrane region" description="Helical" evidence="2">
    <location>
        <begin position="377"/>
        <end position="404"/>
    </location>
</feature>
<feature type="transmembrane region" description="Helical" evidence="2">
    <location>
        <begin position="842"/>
        <end position="860"/>
    </location>
</feature>
<accession>A0A1Y4MY65</accession>
<dbReference type="InterPro" id="IPR023299">
    <property type="entry name" value="ATPase_P-typ_cyto_dom_N"/>
</dbReference>
<feature type="compositionally biased region" description="Basic and acidic residues" evidence="1">
    <location>
        <begin position="153"/>
        <end position="164"/>
    </location>
</feature>
<feature type="compositionally biased region" description="Basic and acidic residues" evidence="1">
    <location>
        <begin position="264"/>
        <end position="274"/>
    </location>
</feature>
<keyword evidence="2" id="KW-0812">Transmembrane</keyword>
<feature type="compositionally biased region" description="Acidic residues" evidence="1">
    <location>
        <begin position="228"/>
        <end position="239"/>
    </location>
</feature>
<dbReference type="EMBL" id="NFKP01000011">
    <property type="protein sequence ID" value="OUP69191.1"/>
    <property type="molecule type" value="Genomic_DNA"/>
</dbReference>
<gene>
    <name evidence="3" type="ORF">B5F11_09985</name>
</gene>
<feature type="transmembrane region" description="Helical" evidence="2">
    <location>
        <begin position="442"/>
        <end position="459"/>
    </location>
</feature>
<evidence type="ECO:0000313" key="3">
    <source>
        <dbReference type="EMBL" id="OUP69191.1"/>
    </source>
</evidence>
<feature type="compositionally biased region" description="Acidic residues" evidence="1">
    <location>
        <begin position="1"/>
        <end position="11"/>
    </location>
</feature>
<evidence type="ECO:0008006" key="5">
    <source>
        <dbReference type="Google" id="ProtNLM"/>
    </source>
</evidence>
<feature type="compositionally biased region" description="Basic and acidic residues" evidence="1">
    <location>
        <begin position="12"/>
        <end position="30"/>
    </location>
</feature>
<name>A0A1Y4MY65_9FIRM</name>
<comment type="caution">
    <text evidence="3">The sequence shown here is derived from an EMBL/GenBank/DDBJ whole genome shotgun (WGS) entry which is preliminary data.</text>
</comment>
<evidence type="ECO:0000313" key="4">
    <source>
        <dbReference type="Proteomes" id="UP000196386"/>
    </source>
</evidence>
<proteinExistence type="predicted"/>
<feature type="compositionally biased region" description="Polar residues" evidence="1">
    <location>
        <begin position="54"/>
        <end position="67"/>
    </location>
</feature>
<organism evidence="3 4">
    <name type="scientific">Anaerotruncus colihominis</name>
    <dbReference type="NCBI Taxonomy" id="169435"/>
    <lineage>
        <taxon>Bacteria</taxon>
        <taxon>Bacillati</taxon>
        <taxon>Bacillota</taxon>
        <taxon>Clostridia</taxon>
        <taxon>Eubacteriales</taxon>
        <taxon>Oscillospiraceae</taxon>
        <taxon>Anaerotruncus</taxon>
    </lineage>
</organism>
<feature type="region of interest" description="Disordered" evidence="1">
    <location>
        <begin position="1"/>
        <end position="312"/>
    </location>
</feature>
<sequence length="891" mass="97770">MPQDYDVNDILEEIRRKKQREAAPPRDTYTDARPAASDRAPRGRTYEGAAQARASAQNGNADPSAQRRSQRERRVDTQTNRPSARERYYDQPAQRRPARERYYDPPVQRRAAREPYEEPPVQRRAARGPYEQPPAQRRAVRGPYEQPYVQRRAARDLYEEHPEYGGDQSSYEGAGGFSFDAGDADDGRDPFAGETLDETMRRVRGEAPVQPEALFGAPDDGDLPLWDDLTDGGEQEPPEDSAFAFGAHQETPVPRGTQHRHDRRPSFESGTREADMDESAQLAESRWRRSYDEQSLLEDEDPDDEFASPEDAPEVAADLKSIRVGLGVKQFFTFIFAFISIYLTVSLRAAPALEKIGVKDGLLPLPPALAPENNMRLFLIANLVIVALAALFCCNVVGGGISALCRLRANSDSSAALAVLAVLIQGIVLAVLPGSVTAYEQISLYFPVAVVALFFALVGKRMAVRRVERDFTTLMDDQDKYALVRIRDRELAREFARGLPPDADGVACSAKVDFLTGFLNRSYSQDYSLAFTSIAVPICLLGAIVVAVVTFFMADRALPVAVSAFAAVLCVCAPLSGAIVPNLMQNKMSKRLARQGALLAGYVSAEEYTDTNAVVTSDRDLFPADSVMLHGMKVFAEKRIDEAILDAASVILSCGGILSGVFINMVGNNKRMLRAVDNLVYEDGMGISAWVDGKRVLIGTQELMRMHDIDCPSRDFEARYARDGRQVLYIANSGELSAMFVVSYNASPDIMDAMAGLARRGTSLIIYTTNPNVTPELIASVFSYKRTQVRILPMKLHPEYAWLTKDRPRVAAGGLHAGGLSGVLALLDAAAAVRNSVMSATVIQLIGTIVGYGLVAFMSFTNSLKLASYAMLLLFGLAWLVITSVVSLARR</sequence>
<dbReference type="RefSeq" id="WP_087301306.1">
    <property type="nucleotide sequence ID" value="NZ_NFKP01000011.1"/>
</dbReference>
<dbReference type="GO" id="GO:0000166">
    <property type="term" value="F:nucleotide binding"/>
    <property type="evidence" value="ECO:0007669"/>
    <property type="project" value="InterPro"/>
</dbReference>
<evidence type="ECO:0000256" key="1">
    <source>
        <dbReference type="SAM" id="MobiDB-lite"/>
    </source>
</evidence>
<dbReference type="Gene3D" id="3.40.50.1000">
    <property type="entry name" value="HAD superfamily/HAD-like"/>
    <property type="match status" value="1"/>
</dbReference>
<feature type="transmembrane region" description="Helical" evidence="2">
    <location>
        <begin position="529"/>
        <end position="554"/>
    </location>
</feature>
<feature type="transmembrane region" description="Helical" evidence="2">
    <location>
        <begin position="416"/>
        <end position="436"/>
    </location>
</feature>
<protein>
    <recommendedName>
        <fullName evidence="5">Copper exporting ATPase</fullName>
    </recommendedName>
</protein>